<feature type="region of interest" description="Disordered" evidence="1">
    <location>
        <begin position="59"/>
        <end position="111"/>
    </location>
</feature>
<evidence type="ECO:0000313" key="3">
    <source>
        <dbReference type="Proteomes" id="UP000823388"/>
    </source>
</evidence>
<evidence type="ECO:0000313" key="2">
    <source>
        <dbReference type="EMBL" id="KAG2620750.1"/>
    </source>
</evidence>
<accession>A0A8T0UDL0</accession>
<reference evidence="2" key="1">
    <citation type="submission" date="2020-05" db="EMBL/GenBank/DDBJ databases">
        <title>WGS assembly of Panicum virgatum.</title>
        <authorList>
            <person name="Lovell J.T."/>
            <person name="Jenkins J."/>
            <person name="Shu S."/>
            <person name="Juenger T.E."/>
            <person name="Schmutz J."/>
        </authorList>
    </citation>
    <scope>NUCLEOTIDE SEQUENCE</scope>
    <source>
        <strain evidence="2">AP13</strain>
    </source>
</reference>
<feature type="compositionally biased region" description="Basic and acidic residues" evidence="1">
    <location>
        <begin position="139"/>
        <end position="148"/>
    </location>
</feature>
<name>A0A8T0UDL0_PANVG</name>
<evidence type="ECO:0000256" key="1">
    <source>
        <dbReference type="SAM" id="MobiDB-lite"/>
    </source>
</evidence>
<feature type="compositionally biased region" description="Low complexity" evidence="1">
    <location>
        <begin position="91"/>
        <end position="109"/>
    </location>
</feature>
<dbReference type="Proteomes" id="UP000823388">
    <property type="component" value="Chromosome 3N"/>
</dbReference>
<gene>
    <name evidence="2" type="ORF">PVAP13_3NG201326</name>
</gene>
<organism evidence="2 3">
    <name type="scientific">Panicum virgatum</name>
    <name type="common">Blackwell switchgrass</name>
    <dbReference type="NCBI Taxonomy" id="38727"/>
    <lineage>
        <taxon>Eukaryota</taxon>
        <taxon>Viridiplantae</taxon>
        <taxon>Streptophyta</taxon>
        <taxon>Embryophyta</taxon>
        <taxon>Tracheophyta</taxon>
        <taxon>Spermatophyta</taxon>
        <taxon>Magnoliopsida</taxon>
        <taxon>Liliopsida</taxon>
        <taxon>Poales</taxon>
        <taxon>Poaceae</taxon>
        <taxon>PACMAD clade</taxon>
        <taxon>Panicoideae</taxon>
        <taxon>Panicodae</taxon>
        <taxon>Paniceae</taxon>
        <taxon>Panicinae</taxon>
        <taxon>Panicum</taxon>
        <taxon>Panicum sect. Hiantes</taxon>
    </lineage>
</organism>
<sequence>METLSTGGKTTRYQCPLASGFHLFLLILWRSGGPAWPCRRSGVPAWPRIGAGGVVARRGCASTREERRPGVAARRRRRGSGGGWARRPGRAADLSTAAPLHLPSAPASSRSGTLARLWSPWHALPAAGIPSSASPPAPRRREKERTPREQSPLHSSKNRGRSQEGEARKKKEEKRTSSLTIDCIECMWD</sequence>
<dbReference type="AlphaFoldDB" id="A0A8T0UDL0"/>
<proteinExistence type="predicted"/>
<protein>
    <submittedName>
        <fullName evidence="2">Uncharacterized protein</fullName>
    </submittedName>
</protein>
<feature type="compositionally biased region" description="Basic and acidic residues" evidence="1">
    <location>
        <begin position="161"/>
        <end position="176"/>
    </location>
</feature>
<keyword evidence="3" id="KW-1185">Reference proteome</keyword>
<feature type="region of interest" description="Disordered" evidence="1">
    <location>
        <begin position="126"/>
        <end position="177"/>
    </location>
</feature>
<dbReference type="EMBL" id="CM029042">
    <property type="protein sequence ID" value="KAG2620750.1"/>
    <property type="molecule type" value="Genomic_DNA"/>
</dbReference>
<comment type="caution">
    <text evidence="2">The sequence shown here is derived from an EMBL/GenBank/DDBJ whole genome shotgun (WGS) entry which is preliminary data.</text>
</comment>